<keyword evidence="2" id="KW-0677">Repeat</keyword>
<dbReference type="SUPFAM" id="SSF52540">
    <property type="entry name" value="P-loop containing nucleoside triphosphate hydrolases"/>
    <property type="match status" value="2"/>
</dbReference>
<name>A1WEL3_VEREI</name>
<keyword evidence="4" id="KW-0067">ATP-binding</keyword>
<sequence length="673" mass="74264">MITLKNLSLRRGSKLLLDQVCVSINPGESIGLVGRNGAGKSTLLALLTRQLHEDAGDLFIPPQWRMAQVEQTMPETAEPATDFVLRGDSRLTELRAALEKAQADGDGMAIAHAYGDLTDAGEHDARPRAQALILGLGFKLAELDQPVNSFSGGWRMRLQLARALMSPSDLLLLDEPTNHLDLDALVWLETWLKRYTGTLIVISHDREFLDAITEVTLHIDNARITRYGGNYSRFEELRTQQLELQQASWAKQQDRIAHLQKFIDRFKAKASKARQAQSRVKALERMEKIAPMLASADFSFGFKEPGQLPNPMLAIADAAFGYTGQDRTANTVLRHVNRSVLAGQRIGILGANGQGKSTLVKTIARAMQPLAGQITEGKGLVIGYFAQQELDLLRPADDPLAHMLRLAKDIGPGSREPAREQDLRNHLGRFNFSGDMVRQTVGTMSGGEKARLVLAMIVWQRPNLLLLDEPTNHLDLATREALTMALNEFEGTVLLVSHDRALLRAVCDEFWLVGRGVVAPFDGDLDDYQRYLLDEAKRLREQARLAPETSVRAEATAAPIAAPATRHTDPAVTRHTAAAATQRKLDAQARQQLADKTRPLNQQLQQIDQRLALLSTERSALEQKLNQALPATEIAACGRRLKAANAETARLEERWLEISAALEEISGATVNGP</sequence>
<evidence type="ECO:0000256" key="1">
    <source>
        <dbReference type="ARBA" id="ARBA00022475"/>
    </source>
</evidence>
<dbReference type="InterPro" id="IPR017871">
    <property type="entry name" value="ABC_transporter-like_CS"/>
</dbReference>
<dbReference type="FunFam" id="3.40.50.300:FF:000011">
    <property type="entry name" value="Putative ABC transporter ATP-binding component"/>
    <property type="match status" value="1"/>
</dbReference>
<keyword evidence="1" id="KW-1003">Cell membrane</keyword>
<dbReference type="EMBL" id="CP000542">
    <property type="protein sequence ID" value="ABM56070.1"/>
    <property type="molecule type" value="Genomic_DNA"/>
</dbReference>
<dbReference type="Proteomes" id="UP000000374">
    <property type="component" value="Chromosome"/>
</dbReference>
<dbReference type="Pfam" id="PF12848">
    <property type="entry name" value="ABC_tran_Xtn"/>
    <property type="match status" value="1"/>
</dbReference>
<feature type="coiled-coil region" evidence="7">
    <location>
        <begin position="604"/>
        <end position="654"/>
    </location>
</feature>
<accession>A1WEL3</accession>
<dbReference type="STRING" id="391735.Veis_0279"/>
<keyword evidence="3" id="KW-0547">Nucleotide-binding</keyword>
<evidence type="ECO:0000256" key="3">
    <source>
        <dbReference type="ARBA" id="ARBA00022741"/>
    </source>
</evidence>
<evidence type="ECO:0000259" key="8">
    <source>
        <dbReference type="PROSITE" id="PS50893"/>
    </source>
</evidence>
<dbReference type="CDD" id="cd03221">
    <property type="entry name" value="ABCF_EF-3"/>
    <property type="match status" value="2"/>
</dbReference>
<dbReference type="Pfam" id="PF00005">
    <property type="entry name" value="ABC_tran"/>
    <property type="match status" value="2"/>
</dbReference>
<dbReference type="PANTHER" id="PTHR19211">
    <property type="entry name" value="ATP-BINDING TRANSPORT PROTEIN-RELATED"/>
    <property type="match status" value="1"/>
</dbReference>
<dbReference type="GO" id="GO:0005524">
    <property type="term" value="F:ATP binding"/>
    <property type="evidence" value="ECO:0007669"/>
    <property type="project" value="UniProtKB-KW"/>
</dbReference>
<keyword evidence="1" id="KW-0472">Membrane</keyword>
<dbReference type="RefSeq" id="WP_011808089.1">
    <property type="nucleotide sequence ID" value="NC_008786.1"/>
</dbReference>
<organism evidence="9 10">
    <name type="scientific">Verminephrobacter eiseniae (strain EF01-2)</name>
    <dbReference type="NCBI Taxonomy" id="391735"/>
    <lineage>
        <taxon>Bacteria</taxon>
        <taxon>Pseudomonadati</taxon>
        <taxon>Pseudomonadota</taxon>
        <taxon>Betaproteobacteria</taxon>
        <taxon>Burkholderiales</taxon>
        <taxon>Comamonadaceae</taxon>
        <taxon>Verminephrobacter</taxon>
    </lineage>
</organism>
<dbReference type="HOGENOM" id="CLU_000604_36_0_4"/>
<reference evidence="10" key="1">
    <citation type="submission" date="2006-12" db="EMBL/GenBank/DDBJ databases">
        <title>Complete sequence of chromosome 1 of Verminephrobacter eiseniae EF01-2.</title>
        <authorList>
            <person name="Copeland A."/>
            <person name="Lucas S."/>
            <person name="Lapidus A."/>
            <person name="Barry K."/>
            <person name="Detter J.C."/>
            <person name="Glavina del Rio T."/>
            <person name="Dalin E."/>
            <person name="Tice H."/>
            <person name="Pitluck S."/>
            <person name="Chertkov O."/>
            <person name="Brettin T."/>
            <person name="Bruce D."/>
            <person name="Han C."/>
            <person name="Tapia R."/>
            <person name="Gilna P."/>
            <person name="Schmutz J."/>
            <person name="Larimer F."/>
            <person name="Land M."/>
            <person name="Hauser L."/>
            <person name="Kyrpides N."/>
            <person name="Kim E."/>
            <person name="Stahl D."/>
            <person name="Richardson P."/>
        </authorList>
    </citation>
    <scope>NUCLEOTIDE SEQUENCE [LARGE SCALE GENOMIC DNA]</scope>
    <source>
        <strain evidence="10">EF01-2</strain>
    </source>
</reference>
<evidence type="ECO:0000256" key="4">
    <source>
        <dbReference type="ARBA" id="ARBA00022840"/>
    </source>
</evidence>
<dbReference type="PROSITE" id="PS00211">
    <property type="entry name" value="ABC_TRANSPORTER_1"/>
    <property type="match status" value="2"/>
</dbReference>
<keyword evidence="7" id="KW-0175">Coiled coil</keyword>
<dbReference type="GeneID" id="76459020"/>
<dbReference type="PANTHER" id="PTHR19211:SF14">
    <property type="entry name" value="ATP-BINDING CASSETTE SUB-FAMILY F MEMBER 1"/>
    <property type="match status" value="1"/>
</dbReference>
<proteinExistence type="inferred from homology"/>
<evidence type="ECO:0000256" key="5">
    <source>
        <dbReference type="ARBA" id="ARBA00061571"/>
    </source>
</evidence>
<dbReference type="FunFam" id="3.40.50.300:FF:002053">
    <property type="entry name" value="ABC transporter ATP-binding protein"/>
    <property type="match status" value="1"/>
</dbReference>
<keyword evidence="10" id="KW-1185">Reference proteome</keyword>
<protein>
    <recommendedName>
        <fullName evidence="6">Probable ATP-binding protein YheS</fullName>
    </recommendedName>
</protein>
<evidence type="ECO:0000313" key="9">
    <source>
        <dbReference type="EMBL" id="ABM56070.1"/>
    </source>
</evidence>
<gene>
    <name evidence="9" type="ordered locus">Veis_0279</name>
</gene>
<feature type="domain" description="ABC transporter" evidence="8">
    <location>
        <begin position="2"/>
        <end position="246"/>
    </location>
</feature>
<dbReference type="eggNOG" id="COG0488">
    <property type="taxonomic scope" value="Bacteria"/>
</dbReference>
<evidence type="ECO:0000256" key="6">
    <source>
        <dbReference type="ARBA" id="ARBA00069073"/>
    </source>
</evidence>
<dbReference type="PROSITE" id="PS50893">
    <property type="entry name" value="ABC_TRANSPORTER_2"/>
    <property type="match status" value="2"/>
</dbReference>
<comment type="similarity">
    <text evidence="5">Belongs to the ABC transporter superfamily. ABCF family. YheS subfamily.</text>
</comment>
<dbReference type="InterPro" id="IPR050611">
    <property type="entry name" value="ABCF"/>
</dbReference>
<evidence type="ECO:0000313" key="10">
    <source>
        <dbReference type="Proteomes" id="UP000000374"/>
    </source>
</evidence>
<evidence type="ECO:0000256" key="7">
    <source>
        <dbReference type="SAM" id="Coils"/>
    </source>
</evidence>
<dbReference type="GO" id="GO:0016887">
    <property type="term" value="F:ATP hydrolysis activity"/>
    <property type="evidence" value="ECO:0007669"/>
    <property type="project" value="InterPro"/>
</dbReference>
<dbReference type="InterPro" id="IPR003593">
    <property type="entry name" value="AAA+_ATPase"/>
</dbReference>
<feature type="domain" description="ABC transporter" evidence="8">
    <location>
        <begin position="313"/>
        <end position="540"/>
    </location>
</feature>
<dbReference type="AlphaFoldDB" id="A1WEL3"/>
<dbReference type="SMART" id="SM00382">
    <property type="entry name" value="AAA"/>
    <property type="match status" value="2"/>
</dbReference>
<dbReference type="KEGG" id="vei:Veis_0279"/>
<evidence type="ECO:0000256" key="2">
    <source>
        <dbReference type="ARBA" id="ARBA00022737"/>
    </source>
</evidence>
<dbReference type="InterPro" id="IPR032781">
    <property type="entry name" value="ABC_tran_Xtn"/>
</dbReference>
<dbReference type="InterPro" id="IPR027417">
    <property type="entry name" value="P-loop_NTPase"/>
</dbReference>
<dbReference type="InterPro" id="IPR003439">
    <property type="entry name" value="ABC_transporter-like_ATP-bd"/>
</dbReference>
<dbReference type="OrthoDB" id="9762051at2"/>
<dbReference type="Gene3D" id="3.40.50.300">
    <property type="entry name" value="P-loop containing nucleotide triphosphate hydrolases"/>
    <property type="match status" value="2"/>
</dbReference>